<proteinExistence type="predicted"/>
<dbReference type="InterPro" id="IPR036388">
    <property type="entry name" value="WH-like_DNA-bd_sf"/>
</dbReference>
<keyword evidence="1" id="KW-0805">Transcription regulation</keyword>
<evidence type="ECO:0000256" key="1">
    <source>
        <dbReference type="ARBA" id="ARBA00023015"/>
    </source>
</evidence>
<dbReference type="Gene3D" id="1.10.10.10">
    <property type="entry name" value="Winged helix-like DNA-binding domain superfamily/Winged helix DNA-binding domain"/>
    <property type="match status" value="1"/>
</dbReference>
<dbReference type="InterPro" id="IPR000595">
    <property type="entry name" value="cNMP-bd_dom"/>
</dbReference>
<dbReference type="AlphaFoldDB" id="A0A6S6T113"/>
<reference evidence="5" key="1">
    <citation type="submission" date="2020-01" db="EMBL/GenBank/DDBJ databases">
        <authorList>
            <person name="Meier V. D."/>
            <person name="Meier V D."/>
        </authorList>
    </citation>
    <scope>NUCLEOTIDE SEQUENCE</scope>
    <source>
        <strain evidence="5">HLG_WM_MAG_04</strain>
    </source>
</reference>
<dbReference type="Gene3D" id="2.60.120.10">
    <property type="entry name" value="Jelly Rolls"/>
    <property type="match status" value="1"/>
</dbReference>
<accession>A0A6S6T113</accession>
<dbReference type="InterPro" id="IPR050397">
    <property type="entry name" value="Env_Response_Regulators"/>
</dbReference>
<evidence type="ECO:0000256" key="3">
    <source>
        <dbReference type="ARBA" id="ARBA00023163"/>
    </source>
</evidence>
<organism evidence="5">
    <name type="scientific">uncultured Sulfurovum sp</name>
    <dbReference type="NCBI Taxonomy" id="269237"/>
    <lineage>
        <taxon>Bacteria</taxon>
        <taxon>Pseudomonadati</taxon>
        <taxon>Campylobacterota</taxon>
        <taxon>Epsilonproteobacteria</taxon>
        <taxon>Campylobacterales</taxon>
        <taxon>Sulfurovaceae</taxon>
        <taxon>Sulfurovum</taxon>
        <taxon>environmental samples</taxon>
    </lineage>
</organism>
<dbReference type="GO" id="GO:0003700">
    <property type="term" value="F:DNA-binding transcription factor activity"/>
    <property type="evidence" value="ECO:0007669"/>
    <property type="project" value="TreeGrafter"/>
</dbReference>
<dbReference type="InterPro" id="IPR012318">
    <property type="entry name" value="HTH_CRP"/>
</dbReference>
<feature type="domain" description="Cyclic nucleotide-binding" evidence="4">
    <location>
        <begin position="15"/>
        <end position="135"/>
    </location>
</feature>
<sequence>MENKSIIEILKKISMFSSLKENELKALADISYVVKYKENTNLFLKGDISNALMLLIEGIVSIFKHDHKGNEIVIGYFTRYKLLAEAATLRHTPLPSSATFKSDGAILKIEVEKFEAFFMAHPHISHAIIQSLLQKIDLLQQNIHFNIASNSSEKILFFYKQNPKLSLDLKQYEIASILGMVPETFSRNIKKLLKEGKLEKVNTGYKVIEH</sequence>
<dbReference type="EMBL" id="CACVAX010000018">
    <property type="protein sequence ID" value="CAA6808525.1"/>
    <property type="molecule type" value="Genomic_DNA"/>
</dbReference>
<dbReference type="GO" id="GO:0005829">
    <property type="term" value="C:cytosol"/>
    <property type="evidence" value="ECO:0007669"/>
    <property type="project" value="TreeGrafter"/>
</dbReference>
<keyword evidence="2" id="KW-0238">DNA-binding</keyword>
<evidence type="ECO:0000313" key="5">
    <source>
        <dbReference type="EMBL" id="CAA6808525.1"/>
    </source>
</evidence>
<dbReference type="InterPro" id="IPR014710">
    <property type="entry name" value="RmlC-like_jellyroll"/>
</dbReference>
<dbReference type="PANTHER" id="PTHR24567:SF26">
    <property type="entry name" value="REGULATORY PROTEIN YEIL"/>
    <property type="match status" value="1"/>
</dbReference>
<keyword evidence="3" id="KW-0804">Transcription</keyword>
<dbReference type="CDD" id="cd00038">
    <property type="entry name" value="CAP_ED"/>
    <property type="match status" value="1"/>
</dbReference>
<dbReference type="SUPFAM" id="SSF51206">
    <property type="entry name" value="cAMP-binding domain-like"/>
    <property type="match status" value="1"/>
</dbReference>
<name>A0A6S6T113_9BACT</name>
<dbReference type="Pfam" id="PF13545">
    <property type="entry name" value="HTH_Crp_2"/>
    <property type="match status" value="1"/>
</dbReference>
<dbReference type="Pfam" id="PF00027">
    <property type="entry name" value="cNMP_binding"/>
    <property type="match status" value="1"/>
</dbReference>
<dbReference type="SMART" id="SM00100">
    <property type="entry name" value="cNMP"/>
    <property type="match status" value="1"/>
</dbReference>
<dbReference type="PANTHER" id="PTHR24567">
    <property type="entry name" value="CRP FAMILY TRANSCRIPTIONAL REGULATORY PROTEIN"/>
    <property type="match status" value="1"/>
</dbReference>
<dbReference type="SUPFAM" id="SSF46785">
    <property type="entry name" value="Winged helix' DNA-binding domain"/>
    <property type="match status" value="1"/>
</dbReference>
<dbReference type="InterPro" id="IPR036390">
    <property type="entry name" value="WH_DNA-bd_sf"/>
</dbReference>
<evidence type="ECO:0000256" key="2">
    <source>
        <dbReference type="ARBA" id="ARBA00023125"/>
    </source>
</evidence>
<gene>
    <name evidence="5" type="ORF">HELGO_WM3878</name>
</gene>
<dbReference type="PROSITE" id="PS50042">
    <property type="entry name" value="CNMP_BINDING_3"/>
    <property type="match status" value="1"/>
</dbReference>
<dbReference type="InterPro" id="IPR018490">
    <property type="entry name" value="cNMP-bd_dom_sf"/>
</dbReference>
<evidence type="ECO:0000259" key="4">
    <source>
        <dbReference type="PROSITE" id="PS50042"/>
    </source>
</evidence>
<protein>
    <recommendedName>
        <fullName evidence="4">Cyclic nucleotide-binding domain-containing protein</fullName>
    </recommendedName>
</protein>
<dbReference type="GO" id="GO:0003677">
    <property type="term" value="F:DNA binding"/>
    <property type="evidence" value="ECO:0007669"/>
    <property type="project" value="UniProtKB-KW"/>
</dbReference>